<feature type="repeat" description="TPR" evidence="1">
    <location>
        <begin position="113"/>
        <end position="146"/>
    </location>
</feature>
<dbReference type="RefSeq" id="WP_321396810.1">
    <property type="nucleotide sequence ID" value="NZ_CP139487.1"/>
</dbReference>
<name>A0AAX4HQW6_9BACT</name>
<proteinExistence type="predicted"/>
<dbReference type="SMART" id="SM00028">
    <property type="entry name" value="TPR"/>
    <property type="match status" value="3"/>
</dbReference>
<evidence type="ECO:0000256" key="1">
    <source>
        <dbReference type="PROSITE-ProRule" id="PRU00339"/>
    </source>
</evidence>
<accession>A0AAX4HQW6</accession>
<dbReference type="KEGG" id="psti:SOO65_03190"/>
<dbReference type="InterPro" id="IPR019734">
    <property type="entry name" value="TPR_rpt"/>
</dbReference>
<reference evidence="2 3" key="1">
    <citation type="submission" date="2023-11" db="EMBL/GenBank/DDBJ databases">
        <title>Peredibacter starrii A3.12.</title>
        <authorList>
            <person name="Mitchell R.J."/>
        </authorList>
    </citation>
    <scope>NUCLEOTIDE SEQUENCE [LARGE SCALE GENOMIC DNA]</scope>
    <source>
        <strain evidence="2 3">A3.12</strain>
    </source>
</reference>
<dbReference type="GO" id="GO:0005814">
    <property type="term" value="C:centriole"/>
    <property type="evidence" value="ECO:0007669"/>
    <property type="project" value="TreeGrafter"/>
</dbReference>
<evidence type="ECO:0000313" key="2">
    <source>
        <dbReference type="EMBL" id="WPU65743.1"/>
    </source>
</evidence>
<dbReference type="PANTHER" id="PTHR44117:SF1">
    <property type="entry name" value="INTRAFLAGELLAR TRANSPORT PROTEIN 88 HOMOLOG"/>
    <property type="match status" value="1"/>
</dbReference>
<dbReference type="Gene3D" id="1.25.40.10">
    <property type="entry name" value="Tetratricopeptide repeat domain"/>
    <property type="match status" value="1"/>
</dbReference>
<keyword evidence="1" id="KW-0802">TPR repeat</keyword>
<dbReference type="AlphaFoldDB" id="A0AAX4HQW6"/>
<dbReference type="Proteomes" id="UP001324634">
    <property type="component" value="Chromosome"/>
</dbReference>
<sequence>MKLILLPLLLIAACSTTKEKAPTSAPANVSNEAFKKEKPLSNSEISDYYQGNAKSLNPALLDETLDRMTPEELAKLNVAADPLMDISVRCGQRDFEGAFAIAGKNFNKYQKVAQYWNLVANCHLNQGSHRKALLFYNKALEVTPNYVPALNNIGVLYSRQGLDQKALVAFERANKQSKFSKTPRYNLAKLYLTYGLAEQAQPLFLSLLNGSPKDVDILNAVGSTYFLMSDYNRALSYYQQIPRSEWDRAEIGLNVAYTYKKVGKAAEAQKIFSGIKDPSSANLRRYYSAIESQLGE</sequence>
<dbReference type="PANTHER" id="PTHR44117">
    <property type="entry name" value="INTRAFLAGELLAR TRANSPORT PROTEIN 88 HOMOLOG"/>
    <property type="match status" value="1"/>
</dbReference>
<gene>
    <name evidence="2" type="ORF">SOO65_03190</name>
</gene>
<protein>
    <submittedName>
        <fullName evidence="2">Tetratricopeptide repeat protein</fullName>
    </submittedName>
</protein>
<dbReference type="PROSITE" id="PS50005">
    <property type="entry name" value="TPR"/>
    <property type="match status" value="1"/>
</dbReference>
<evidence type="ECO:0000313" key="3">
    <source>
        <dbReference type="Proteomes" id="UP001324634"/>
    </source>
</evidence>
<dbReference type="GO" id="GO:0019894">
    <property type="term" value="F:kinesin binding"/>
    <property type="evidence" value="ECO:0007669"/>
    <property type="project" value="TreeGrafter"/>
</dbReference>
<dbReference type="InterPro" id="IPR011990">
    <property type="entry name" value="TPR-like_helical_dom_sf"/>
</dbReference>
<dbReference type="Pfam" id="PF13431">
    <property type="entry name" value="TPR_17"/>
    <property type="match status" value="1"/>
</dbReference>
<keyword evidence="3" id="KW-1185">Reference proteome</keyword>
<organism evidence="2 3">
    <name type="scientific">Peredibacter starrii</name>
    <dbReference type="NCBI Taxonomy" id="28202"/>
    <lineage>
        <taxon>Bacteria</taxon>
        <taxon>Pseudomonadati</taxon>
        <taxon>Bdellovibrionota</taxon>
        <taxon>Bacteriovoracia</taxon>
        <taxon>Bacteriovoracales</taxon>
        <taxon>Bacteriovoracaceae</taxon>
        <taxon>Peredibacter</taxon>
    </lineage>
</organism>
<dbReference type="EMBL" id="CP139487">
    <property type="protein sequence ID" value="WPU65743.1"/>
    <property type="molecule type" value="Genomic_DNA"/>
</dbReference>
<dbReference type="SUPFAM" id="SSF48452">
    <property type="entry name" value="TPR-like"/>
    <property type="match status" value="1"/>
</dbReference>